<dbReference type="PANTHER" id="PTHR44186">
    <property type="match status" value="1"/>
</dbReference>
<reference evidence="5 6" key="1">
    <citation type="submission" date="2013-04" db="EMBL/GenBank/DDBJ databases">
        <title>Oceanococcus atlanticus 22II-S10r2 Genome Sequencing.</title>
        <authorList>
            <person name="Lai Q."/>
            <person name="Li G."/>
            <person name="Shao Z."/>
        </authorList>
    </citation>
    <scope>NUCLEOTIDE SEQUENCE [LARGE SCALE GENOMIC DNA]</scope>
    <source>
        <strain evidence="5 6">22II-S10r2</strain>
    </source>
</reference>
<dbReference type="InterPro" id="IPR011990">
    <property type="entry name" value="TPR-like_helical_dom_sf"/>
</dbReference>
<dbReference type="Gene3D" id="1.25.40.10">
    <property type="entry name" value="Tetratricopeptide repeat domain"/>
    <property type="match status" value="3"/>
</dbReference>
<proteinExistence type="predicted"/>
<evidence type="ECO:0000256" key="2">
    <source>
        <dbReference type="ARBA" id="ARBA00022803"/>
    </source>
</evidence>
<dbReference type="STRING" id="1317117.ATO7_06360"/>
<dbReference type="OrthoDB" id="5829198at2"/>
<sequence length="403" mass="45108">MLRKCARYLVLAIGMMLVTGAHAQTMSELTYKRLSKIHELIGEEQYAEGLERLDKLVASVRRNAYEHAMVLQTYGFIWAQRGDYGKAASYFQQAIDLGALPDAQVEQMKYSLGQFHVAVEEYREGIKVLNAYIKSAKTPVPPEAYVLLATAYAQLSQYRNALPPLSKAISESKDPKEPWFQLKLAMHYELKDYSNSAKTLLEMVARFPVKKDYWKQLSGMFLELSKEQDALAILALAERQGMLDESKELINLTNLFMFVDIPYKAGQTLRAAMQDGQVPKTADNYELLANAWLSAKEFDLAINALEQAAKTTDDGELVLRLAYLYVEKEAWSKVIPTLEKARKLGVDKPGDTALLQGIAATELGDHDAAIKAFSVAMKYEDTKSQAAAWLQHAMGERAAANES</sequence>
<dbReference type="AlphaFoldDB" id="A0A1Y1SJM5"/>
<keyword evidence="4" id="KW-0732">Signal</keyword>
<dbReference type="InterPro" id="IPR019734">
    <property type="entry name" value="TPR_rpt"/>
</dbReference>
<keyword evidence="2 3" id="KW-0802">TPR repeat</keyword>
<protein>
    <recommendedName>
        <fullName evidence="7">Tetratricopeptide repeat protein</fullName>
    </recommendedName>
</protein>
<accession>A0A1Y1SJM5</accession>
<dbReference type="SUPFAM" id="SSF48452">
    <property type="entry name" value="TPR-like"/>
    <property type="match status" value="2"/>
</dbReference>
<dbReference type="SMART" id="SM00028">
    <property type="entry name" value="TPR"/>
    <property type="match status" value="4"/>
</dbReference>
<organism evidence="5 6">
    <name type="scientific">Oceanococcus atlanticus</name>
    <dbReference type="NCBI Taxonomy" id="1317117"/>
    <lineage>
        <taxon>Bacteria</taxon>
        <taxon>Pseudomonadati</taxon>
        <taxon>Pseudomonadota</taxon>
        <taxon>Gammaproteobacteria</taxon>
        <taxon>Chromatiales</taxon>
        <taxon>Oceanococcaceae</taxon>
        <taxon>Oceanococcus</taxon>
    </lineage>
</organism>
<dbReference type="Proteomes" id="UP000192342">
    <property type="component" value="Unassembled WGS sequence"/>
</dbReference>
<feature type="signal peptide" evidence="4">
    <location>
        <begin position="1"/>
        <end position="23"/>
    </location>
</feature>
<feature type="repeat" description="TPR" evidence="3">
    <location>
        <begin position="142"/>
        <end position="175"/>
    </location>
</feature>
<evidence type="ECO:0000256" key="3">
    <source>
        <dbReference type="PROSITE-ProRule" id="PRU00339"/>
    </source>
</evidence>
<evidence type="ECO:0000256" key="4">
    <source>
        <dbReference type="SAM" id="SignalP"/>
    </source>
</evidence>
<dbReference type="Pfam" id="PF13432">
    <property type="entry name" value="TPR_16"/>
    <property type="match status" value="1"/>
</dbReference>
<dbReference type="RefSeq" id="WP_083560632.1">
    <property type="nucleotide sequence ID" value="NZ_AQQV01000001.1"/>
</dbReference>
<evidence type="ECO:0000313" key="6">
    <source>
        <dbReference type="Proteomes" id="UP000192342"/>
    </source>
</evidence>
<evidence type="ECO:0000313" key="5">
    <source>
        <dbReference type="EMBL" id="ORE89481.1"/>
    </source>
</evidence>
<feature type="chain" id="PRO_5012169101" description="Tetratricopeptide repeat protein" evidence="4">
    <location>
        <begin position="24"/>
        <end position="403"/>
    </location>
</feature>
<comment type="caution">
    <text evidence="5">The sequence shown here is derived from an EMBL/GenBank/DDBJ whole genome shotgun (WGS) entry which is preliminary data.</text>
</comment>
<keyword evidence="1" id="KW-0677">Repeat</keyword>
<dbReference type="EMBL" id="AQQV01000001">
    <property type="protein sequence ID" value="ORE89481.1"/>
    <property type="molecule type" value="Genomic_DNA"/>
</dbReference>
<feature type="repeat" description="TPR" evidence="3">
    <location>
        <begin position="68"/>
        <end position="101"/>
    </location>
</feature>
<evidence type="ECO:0008006" key="7">
    <source>
        <dbReference type="Google" id="ProtNLM"/>
    </source>
</evidence>
<gene>
    <name evidence="5" type="ORF">ATO7_06360</name>
</gene>
<keyword evidence="6" id="KW-1185">Reference proteome</keyword>
<dbReference type="PANTHER" id="PTHR44186:SF1">
    <property type="entry name" value="BARDET-BIEDL SYNDROME 4 PROTEIN"/>
    <property type="match status" value="1"/>
</dbReference>
<name>A0A1Y1SJM5_9GAMM</name>
<evidence type="ECO:0000256" key="1">
    <source>
        <dbReference type="ARBA" id="ARBA00022737"/>
    </source>
</evidence>
<dbReference type="PROSITE" id="PS50005">
    <property type="entry name" value="TPR"/>
    <property type="match status" value="2"/>
</dbReference>